<dbReference type="InterPro" id="IPR002213">
    <property type="entry name" value="UDP_glucos_trans"/>
</dbReference>
<dbReference type="GO" id="GO:0008194">
    <property type="term" value="F:UDP-glycosyltransferase activity"/>
    <property type="evidence" value="ECO:0007669"/>
    <property type="project" value="InterPro"/>
</dbReference>
<protein>
    <submittedName>
        <fullName evidence="2">Glycosyl transferase</fullName>
    </submittedName>
</protein>
<dbReference type="RefSeq" id="WP_007033179.1">
    <property type="nucleotide sequence ID" value="NZ_AOHO01000068.1"/>
</dbReference>
<dbReference type="AlphaFoldDB" id="M2X2G1"/>
<dbReference type="InterPro" id="IPR010610">
    <property type="entry name" value="EryCIII-like_C"/>
</dbReference>
<reference evidence="2 3" key="1">
    <citation type="journal article" date="2013" name="Genome Announc.">
        <title>Draft Genome Sequence of Amycolatopsis decaplanina Strain DSM 44594T.</title>
        <authorList>
            <person name="Kaur N."/>
            <person name="Kumar S."/>
            <person name="Bala M."/>
            <person name="Raghava G.P."/>
            <person name="Mayilraj S."/>
        </authorList>
    </citation>
    <scope>NUCLEOTIDE SEQUENCE [LARGE SCALE GENOMIC DNA]</scope>
    <source>
        <strain evidence="2 3">DSM 44594</strain>
    </source>
</reference>
<evidence type="ECO:0000313" key="3">
    <source>
        <dbReference type="Proteomes" id="UP000054226"/>
    </source>
</evidence>
<dbReference type="CDD" id="cd03784">
    <property type="entry name" value="GT1_Gtf-like"/>
    <property type="match status" value="1"/>
</dbReference>
<dbReference type="Gene3D" id="3.40.50.2000">
    <property type="entry name" value="Glycogen Phosphorylase B"/>
    <property type="match status" value="2"/>
</dbReference>
<gene>
    <name evidence="2" type="ORF">H074_26772</name>
</gene>
<dbReference type="Pfam" id="PF06722">
    <property type="entry name" value="EryCIII-like_C"/>
    <property type="match status" value="1"/>
</dbReference>
<dbReference type="PATRIC" id="fig|1284240.4.peg.5444"/>
<dbReference type="SUPFAM" id="SSF53756">
    <property type="entry name" value="UDP-Glycosyltransferase/glycogen phosphorylase"/>
    <property type="match status" value="1"/>
</dbReference>
<accession>M2X2G1</accession>
<feature type="domain" description="Erythromycin biosynthesis protein CIII-like C-terminal" evidence="1">
    <location>
        <begin position="297"/>
        <end position="389"/>
    </location>
</feature>
<dbReference type="GO" id="GO:0016758">
    <property type="term" value="F:hexosyltransferase activity"/>
    <property type="evidence" value="ECO:0007669"/>
    <property type="project" value="UniProtKB-ARBA"/>
</dbReference>
<evidence type="ECO:0000259" key="1">
    <source>
        <dbReference type="Pfam" id="PF06722"/>
    </source>
</evidence>
<dbReference type="GO" id="GO:0017000">
    <property type="term" value="P:antibiotic biosynthetic process"/>
    <property type="evidence" value="ECO:0007669"/>
    <property type="project" value="UniProtKB-ARBA"/>
</dbReference>
<sequence length="409" mass="43844">MTRLVVIVAPGSRGDVQPCIALGRGLDGDRVRVLAAERFRTLVTGHGLDFAPLSADPGEILGSDGGREWTEGGRTPVTFLRGLRGALAPVMERLLADVHRGAAGADLVLAPTLGFLGAHLGASLGVPDVELHYQPSVPTGAFAHPLLPWAAKAGPCGRRLSFRAVDTVAWQVLRPEVDRWRERSLGLPAAGLRGPRRTETPVLCGFSDAVVPRPKDWPTRVHVTGYWFLEAPAAWRPDPRLRDFLASGPPPVYVGFGSMRPSEAERTFAAVRTALRRVGSRGLLGTDAVSDDDDLLAIGDVPHAWLFPRTAAVVHHGGAGTTAAALRAGVPALVCPVFSDQPYWGDRVFRLGAGPRPLPLRELTADSLTARLLELSGNLLFRRGAHYVAGRLREEDGVARARKVLREVG</sequence>
<keyword evidence="2" id="KW-0808">Transferase</keyword>
<dbReference type="PANTHER" id="PTHR48050:SF13">
    <property type="entry name" value="STEROL 3-BETA-GLUCOSYLTRANSFERASE UGT80A2"/>
    <property type="match status" value="1"/>
</dbReference>
<proteinExistence type="predicted"/>
<dbReference type="Proteomes" id="UP000054226">
    <property type="component" value="Unassembled WGS sequence"/>
</dbReference>
<keyword evidence="3" id="KW-1185">Reference proteome</keyword>
<dbReference type="EMBL" id="AOHO01000068">
    <property type="protein sequence ID" value="EME55181.1"/>
    <property type="molecule type" value="Genomic_DNA"/>
</dbReference>
<dbReference type="OrthoDB" id="3253247at2"/>
<name>M2X2G1_9PSEU</name>
<dbReference type="PANTHER" id="PTHR48050">
    <property type="entry name" value="STEROL 3-BETA-GLUCOSYLTRANSFERASE"/>
    <property type="match status" value="1"/>
</dbReference>
<dbReference type="FunFam" id="3.40.50.2000:FF:000009">
    <property type="entry name" value="Sterol 3-beta-glucosyltransferase UGT80A2"/>
    <property type="match status" value="1"/>
</dbReference>
<dbReference type="InterPro" id="IPR050426">
    <property type="entry name" value="Glycosyltransferase_28"/>
</dbReference>
<organism evidence="2 3">
    <name type="scientific">Amycolatopsis decaplanina DSM 44594</name>
    <dbReference type="NCBI Taxonomy" id="1284240"/>
    <lineage>
        <taxon>Bacteria</taxon>
        <taxon>Bacillati</taxon>
        <taxon>Actinomycetota</taxon>
        <taxon>Actinomycetes</taxon>
        <taxon>Pseudonocardiales</taxon>
        <taxon>Pseudonocardiaceae</taxon>
        <taxon>Amycolatopsis</taxon>
    </lineage>
</organism>
<evidence type="ECO:0000313" key="2">
    <source>
        <dbReference type="EMBL" id="EME55181.1"/>
    </source>
</evidence>
<comment type="caution">
    <text evidence="2">The sequence shown here is derived from an EMBL/GenBank/DDBJ whole genome shotgun (WGS) entry which is preliminary data.</text>
</comment>